<dbReference type="Proteomes" id="UP000481153">
    <property type="component" value="Unassembled WGS sequence"/>
</dbReference>
<accession>A0A6G0W582</accession>
<sequence>MIVAAQMRPMFWSSSRTGDEAHNAENMSKMLIQVIHEIEESCGEGNVCGVVTDNASVMKKACQALQAAKKSILNNGCAAHATNLIIGKLFDSRFPFPIFKDVLDKAKKVAKFVRIRTALLARFRWHQDNMFTSGHAKRALSLPVATRWYSNERCIQSVVDNHDVLVMTFRDSEFIKRFEVPASEKKVWEVQEIIENPVFWSQAIHVLRLTEPISKSLAILEQDDCSASLVYETFMGMMNHHAYSSGGDLELAVLDTINRRWRDFHSRNMLAAYLLDPTKSLTNFMVGDKL</sequence>
<organism evidence="2 3">
    <name type="scientific">Aphanomyces euteiches</name>
    <dbReference type="NCBI Taxonomy" id="100861"/>
    <lineage>
        <taxon>Eukaryota</taxon>
        <taxon>Sar</taxon>
        <taxon>Stramenopiles</taxon>
        <taxon>Oomycota</taxon>
        <taxon>Saprolegniomycetes</taxon>
        <taxon>Saprolegniales</taxon>
        <taxon>Verrucalvaceae</taxon>
        <taxon>Aphanomyces</taxon>
    </lineage>
</organism>
<dbReference type="SUPFAM" id="SSF53098">
    <property type="entry name" value="Ribonuclease H-like"/>
    <property type="match status" value="1"/>
</dbReference>
<proteinExistence type="predicted"/>
<protein>
    <recommendedName>
        <fullName evidence="1">DUF659 domain-containing protein</fullName>
    </recommendedName>
</protein>
<evidence type="ECO:0000313" key="2">
    <source>
        <dbReference type="EMBL" id="KAF0722207.1"/>
    </source>
</evidence>
<comment type="caution">
    <text evidence="2">The sequence shown here is derived from an EMBL/GenBank/DDBJ whole genome shotgun (WGS) entry which is preliminary data.</text>
</comment>
<feature type="domain" description="DUF659" evidence="1">
    <location>
        <begin position="2"/>
        <end position="109"/>
    </location>
</feature>
<dbReference type="PANTHER" id="PTHR32166:SF74">
    <property type="entry name" value="OS05G0256350 PROTEIN"/>
    <property type="match status" value="1"/>
</dbReference>
<name>A0A6G0W582_9STRA</name>
<evidence type="ECO:0000313" key="3">
    <source>
        <dbReference type="Proteomes" id="UP000481153"/>
    </source>
</evidence>
<dbReference type="AlphaFoldDB" id="A0A6G0W582"/>
<keyword evidence="3" id="KW-1185">Reference proteome</keyword>
<dbReference type="Pfam" id="PF04937">
    <property type="entry name" value="DUF659"/>
    <property type="match status" value="1"/>
</dbReference>
<dbReference type="EMBL" id="VJMJ01000343">
    <property type="protein sequence ID" value="KAF0722207.1"/>
    <property type="molecule type" value="Genomic_DNA"/>
</dbReference>
<dbReference type="PANTHER" id="PTHR32166">
    <property type="entry name" value="OSJNBA0013A04.12 PROTEIN"/>
    <property type="match status" value="1"/>
</dbReference>
<dbReference type="InterPro" id="IPR007021">
    <property type="entry name" value="DUF659"/>
</dbReference>
<reference evidence="2 3" key="1">
    <citation type="submission" date="2019-07" db="EMBL/GenBank/DDBJ databases">
        <title>Genomics analysis of Aphanomyces spp. identifies a new class of oomycete effector associated with host adaptation.</title>
        <authorList>
            <person name="Gaulin E."/>
        </authorList>
    </citation>
    <scope>NUCLEOTIDE SEQUENCE [LARGE SCALE GENOMIC DNA]</scope>
    <source>
        <strain evidence="2 3">ATCC 201684</strain>
    </source>
</reference>
<dbReference type="InterPro" id="IPR012337">
    <property type="entry name" value="RNaseH-like_sf"/>
</dbReference>
<gene>
    <name evidence="2" type="ORF">Ae201684_018589</name>
</gene>
<evidence type="ECO:0000259" key="1">
    <source>
        <dbReference type="Pfam" id="PF04937"/>
    </source>
</evidence>
<dbReference type="VEuPathDB" id="FungiDB:AeMF1_011001"/>